<evidence type="ECO:0000313" key="8">
    <source>
        <dbReference type="EMBL" id="GAA0943358.1"/>
    </source>
</evidence>
<feature type="domain" description="Tryptophan synthase beta chain-like PALP" evidence="7">
    <location>
        <begin position="22"/>
        <end position="293"/>
    </location>
</feature>
<dbReference type="Pfam" id="PF00291">
    <property type="entry name" value="PALP"/>
    <property type="match status" value="1"/>
</dbReference>
<comment type="cofactor">
    <cofactor evidence="2">
        <name>pyridoxal 5'-phosphate</name>
        <dbReference type="ChEBI" id="CHEBI:597326"/>
    </cofactor>
</comment>
<dbReference type="Gene3D" id="3.40.50.1100">
    <property type="match status" value="2"/>
</dbReference>
<evidence type="ECO:0000313" key="9">
    <source>
        <dbReference type="Proteomes" id="UP001501578"/>
    </source>
</evidence>
<name>A0ABN1QJY6_9ACTN</name>
<evidence type="ECO:0000256" key="1">
    <source>
        <dbReference type="ARBA" id="ARBA00001913"/>
    </source>
</evidence>
<proteinExistence type="predicted"/>
<dbReference type="InterPro" id="IPR000634">
    <property type="entry name" value="Ser/Thr_deHydtase_PyrdxlP-BS"/>
</dbReference>
<dbReference type="PROSITE" id="PS00165">
    <property type="entry name" value="DEHYDRATASE_SER_THR"/>
    <property type="match status" value="1"/>
</dbReference>
<comment type="caution">
    <text evidence="8">The sequence shown here is derived from an EMBL/GenBank/DDBJ whole genome shotgun (WGS) entry which is preliminary data.</text>
</comment>
<keyword evidence="9" id="KW-1185">Reference proteome</keyword>
<gene>
    <name evidence="8" type="ORF">GCM10009560_56640</name>
</gene>
<organism evidence="8 9">
    <name type="scientific">Nonomuraea longicatena</name>
    <dbReference type="NCBI Taxonomy" id="83682"/>
    <lineage>
        <taxon>Bacteria</taxon>
        <taxon>Bacillati</taxon>
        <taxon>Actinomycetota</taxon>
        <taxon>Actinomycetes</taxon>
        <taxon>Streptosporangiales</taxon>
        <taxon>Streptosporangiaceae</taxon>
        <taxon>Nonomuraea</taxon>
    </lineage>
</organism>
<accession>A0ABN1QJY6</accession>
<dbReference type="InterPro" id="IPR036052">
    <property type="entry name" value="TrpB-like_PALP_sf"/>
</dbReference>
<keyword evidence="6" id="KW-0663">Pyridoxal phosphate</keyword>
<dbReference type="InterPro" id="IPR001926">
    <property type="entry name" value="TrpB-like_PALP"/>
</dbReference>
<dbReference type="SUPFAM" id="SSF53686">
    <property type="entry name" value="Tryptophan synthase beta subunit-like PLP-dependent enzymes"/>
    <property type="match status" value="1"/>
</dbReference>
<comment type="cofactor">
    <cofactor evidence="1">
        <name>Ca(2+)</name>
        <dbReference type="ChEBI" id="CHEBI:29108"/>
    </cofactor>
</comment>
<evidence type="ECO:0000259" key="7">
    <source>
        <dbReference type="Pfam" id="PF00291"/>
    </source>
</evidence>
<evidence type="ECO:0000256" key="3">
    <source>
        <dbReference type="ARBA" id="ARBA00001936"/>
    </source>
</evidence>
<evidence type="ECO:0000256" key="6">
    <source>
        <dbReference type="ARBA" id="ARBA00022898"/>
    </source>
</evidence>
<dbReference type="PANTHER" id="PTHR43050">
    <property type="entry name" value="SERINE / THREONINE RACEMASE FAMILY MEMBER"/>
    <property type="match status" value="1"/>
</dbReference>
<evidence type="ECO:0000256" key="4">
    <source>
        <dbReference type="ARBA" id="ARBA00001946"/>
    </source>
</evidence>
<sequence length="305" mass="31395">MDLVTLQEIRKAAARIAPVLVRTPLVPVGDSLWVKPESLQRVGSFKIRGAYNAALQVEPGTGVVTHSSGNHGQALAYAAHRLGLSCVVVVPEGTPAVKSDAIVGYGAELVVVPPPERIAAAERLAGERGLTMVPPYDHPAVIAGQGTIGLEILAELPDVEVVLVPVSGGGLASGIAAAIKALDPRVRVVGVEPELAADAEESLEAGYPVSWDTSRTFRTIADGLRADLSQLTFAHLRAHLDGIVTVTEDEIRAAMRLLAGAGRLVAEPSGAVATAACLAGRAPQGRTVAILSGGNADPALLRATL</sequence>
<reference evidence="8 9" key="1">
    <citation type="journal article" date="2019" name="Int. J. Syst. Evol. Microbiol.">
        <title>The Global Catalogue of Microorganisms (GCM) 10K type strain sequencing project: providing services to taxonomists for standard genome sequencing and annotation.</title>
        <authorList>
            <consortium name="The Broad Institute Genomics Platform"/>
            <consortium name="The Broad Institute Genome Sequencing Center for Infectious Disease"/>
            <person name="Wu L."/>
            <person name="Ma J."/>
        </authorList>
    </citation>
    <scope>NUCLEOTIDE SEQUENCE [LARGE SCALE GENOMIC DNA]</scope>
    <source>
        <strain evidence="8 9">JCM 11136</strain>
    </source>
</reference>
<protein>
    <submittedName>
        <fullName evidence="8">Threonine/serine dehydratase</fullName>
    </submittedName>
</protein>
<dbReference type="PANTHER" id="PTHR43050:SF1">
    <property type="entry name" value="SERINE RACEMASE"/>
    <property type="match status" value="1"/>
</dbReference>
<comment type="cofactor">
    <cofactor evidence="4">
        <name>Mg(2+)</name>
        <dbReference type="ChEBI" id="CHEBI:18420"/>
    </cofactor>
</comment>
<dbReference type="EMBL" id="BAAAHQ010000035">
    <property type="protein sequence ID" value="GAA0943358.1"/>
    <property type="molecule type" value="Genomic_DNA"/>
</dbReference>
<keyword evidence="5" id="KW-0460">Magnesium</keyword>
<comment type="cofactor">
    <cofactor evidence="3">
        <name>Mn(2+)</name>
        <dbReference type="ChEBI" id="CHEBI:29035"/>
    </cofactor>
</comment>
<evidence type="ECO:0000256" key="5">
    <source>
        <dbReference type="ARBA" id="ARBA00022842"/>
    </source>
</evidence>
<evidence type="ECO:0000256" key="2">
    <source>
        <dbReference type="ARBA" id="ARBA00001933"/>
    </source>
</evidence>
<dbReference type="Proteomes" id="UP001501578">
    <property type="component" value="Unassembled WGS sequence"/>
</dbReference>
<dbReference type="CDD" id="cd01562">
    <property type="entry name" value="Thr-dehyd"/>
    <property type="match status" value="1"/>
</dbReference>
<dbReference type="RefSeq" id="WP_343953137.1">
    <property type="nucleotide sequence ID" value="NZ_BAAAHQ010000035.1"/>
</dbReference>